<comment type="caution">
    <text evidence="8">The sequence shown here is derived from an EMBL/GenBank/DDBJ whole genome shotgun (WGS) entry which is preliminary data.</text>
</comment>
<dbReference type="Pfam" id="PF02897">
    <property type="entry name" value="Peptidase_S9_N"/>
    <property type="match status" value="1"/>
</dbReference>
<evidence type="ECO:0000313" key="9">
    <source>
        <dbReference type="Proteomes" id="UP000582837"/>
    </source>
</evidence>
<protein>
    <submittedName>
        <fullName evidence="8">Oligopeptidase B</fullName>
        <ecNumber evidence="8">3.4.21.83</ecNumber>
    </submittedName>
</protein>
<evidence type="ECO:0000256" key="2">
    <source>
        <dbReference type="ARBA" id="ARBA00022670"/>
    </source>
</evidence>
<feature type="domain" description="Peptidase S9A N-terminal" evidence="7">
    <location>
        <begin position="32"/>
        <end position="430"/>
    </location>
</feature>
<dbReference type="Gene3D" id="2.130.10.120">
    <property type="entry name" value="Prolyl oligopeptidase, N-terminal domain"/>
    <property type="match status" value="1"/>
</dbReference>
<sequence length="709" mass="79659">MYSRTARTLMLLAPVLAAAPAAAQTARDLPRPPVARVLPRTDTLHGDVRVDNYFWLRDRANPEVISYLQAENRYADTAMAGTRALQETLYQEMVGRIKQNDLSVPDRIGPYFYYSRTEEGKQYPIYVRRRGSMTAPEEVIFDQNRMAEGHGYYSLGAFAVSPDHRMLAFAVDTAGSEHFTLMVKDLSTGQVLPDRIDDVHFGVTWAADNRTLFYTRTDASQRPDRIFRHAVGTPTASDVKVHEDADPLFRVSVERTKDNRFIVVGSESYTTSEAMVAPAAGPFTFRMVSPRQDGVIYSVEHQGDHFVIRTNADGANNFKLVQAPDADPSRRAWRELVPARDSVLIDGMDVFRNFLVLYERGNALRQIRVRDVRSGREHAISFDEPVFNASPGSNPEYNTDTLRFGYTSLVTPSSVYDYDMGRRERMLRKQTEVLGGYDPARYASERTWARASDGTMVPVSLVYKKPFVRDGSRPLLLYAYGSYGISTDPAFSVANLSLLDRGVVYAIAHIRGGQEMGRGWYDQGKMMNKRNTFTDFIAAAEHLVGERYTSRERLAIRGGSAGGLLMGAVVNLRPDLFRAVVADVPFVDVINTMADASIPLTTAEWVQWGNPVASEQEYRYMLSYSPYDNVEAKAYPTMLVTTGLNDPRVAYWEPAKWVARLRATRTDDNLLLLRTNMGAGHGGSSGRYDALRETAFRYAFVLHNLGIDR</sequence>
<dbReference type="InterPro" id="IPR002471">
    <property type="entry name" value="Pept_S9_AS"/>
</dbReference>
<evidence type="ECO:0000256" key="4">
    <source>
        <dbReference type="ARBA" id="ARBA00022825"/>
    </source>
</evidence>
<keyword evidence="3 8" id="KW-0378">Hydrolase</keyword>
<dbReference type="SUPFAM" id="SSF53474">
    <property type="entry name" value="alpha/beta-Hydrolases"/>
    <property type="match status" value="1"/>
</dbReference>
<dbReference type="EMBL" id="JACHIA010000003">
    <property type="protein sequence ID" value="MBB6069698.1"/>
    <property type="molecule type" value="Genomic_DNA"/>
</dbReference>
<dbReference type="EC" id="3.4.21.83" evidence="8"/>
<dbReference type="RefSeq" id="WP_205761779.1">
    <property type="nucleotide sequence ID" value="NZ_JABDTL010000002.1"/>
</dbReference>
<dbReference type="SUPFAM" id="SSF50993">
    <property type="entry name" value="Peptidase/esterase 'gauge' domain"/>
    <property type="match status" value="1"/>
</dbReference>
<dbReference type="InterPro" id="IPR002470">
    <property type="entry name" value="Peptidase_S9A"/>
</dbReference>
<dbReference type="InterPro" id="IPR029058">
    <property type="entry name" value="AB_hydrolase_fold"/>
</dbReference>
<name>A0A841GVG7_9BACT</name>
<dbReference type="PANTHER" id="PTHR11757:SF19">
    <property type="entry name" value="PROLYL ENDOPEPTIDASE-LIKE"/>
    <property type="match status" value="1"/>
</dbReference>
<feature type="chain" id="PRO_5032700005" evidence="5">
    <location>
        <begin position="24"/>
        <end position="709"/>
    </location>
</feature>
<accession>A0A841GVG7</accession>
<dbReference type="Pfam" id="PF00326">
    <property type="entry name" value="Peptidase_S9"/>
    <property type="match status" value="1"/>
</dbReference>
<keyword evidence="2" id="KW-0645">Protease</keyword>
<dbReference type="PROSITE" id="PS00708">
    <property type="entry name" value="PRO_ENDOPEP_SER"/>
    <property type="match status" value="1"/>
</dbReference>
<dbReference type="GO" id="GO:0006508">
    <property type="term" value="P:proteolysis"/>
    <property type="evidence" value="ECO:0007669"/>
    <property type="project" value="UniProtKB-KW"/>
</dbReference>
<dbReference type="PANTHER" id="PTHR11757">
    <property type="entry name" value="PROTEASE FAMILY S9A OLIGOPEPTIDASE"/>
    <property type="match status" value="1"/>
</dbReference>
<comment type="similarity">
    <text evidence="1">Belongs to the peptidase S9A family.</text>
</comment>
<dbReference type="FunFam" id="3.40.50.1820:FF:000005">
    <property type="entry name" value="Prolyl endopeptidase"/>
    <property type="match status" value="1"/>
</dbReference>
<evidence type="ECO:0000256" key="3">
    <source>
        <dbReference type="ARBA" id="ARBA00022801"/>
    </source>
</evidence>
<feature type="domain" description="Peptidase S9 prolyl oligopeptidase catalytic" evidence="6">
    <location>
        <begin position="490"/>
        <end position="706"/>
    </location>
</feature>
<dbReference type="InterPro" id="IPR051543">
    <property type="entry name" value="Serine_Peptidase_S9A"/>
</dbReference>
<keyword evidence="5" id="KW-0732">Signal</keyword>
<reference evidence="8 9" key="1">
    <citation type="submission" date="2020-08" db="EMBL/GenBank/DDBJ databases">
        <title>Genomic Encyclopedia of Type Strains, Phase IV (KMG-IV): sequencing the most valuable type-strain genomes for metagenomic binning, comparative biology and taxonomic classification.</title>
        <authorList>
            <person name="Goeker M."/>
        </authorList>
    </citation>
    <scope>NUCLEOTIDE SEQUENCE [LARGE SCALE GENOMIC DNA]</scope>
    <source>
        <strain evidence="8 9">DSM 29007</strain>
    </source>
</reference>
<dbReference type="Proteomes" id="UP000582837">
    <property type="component" value="Unassembled WGS sequence"/>
</dbReference>
<evidence type="ECO:0000259" key="6">
    <source>
        <dbReference type="Pfam" id="PF00326"/>
    </source>
</evidence>
<keyword evidence="9" id="KW-1185">Reference proteome</keyword>
<evidence type="ECO:0000256" key="5">
    <source>
        <dbReference type="SAM" id="SignalP"/>
    </source>
</evidence>
<dbReference type="InterPro" id="IPR001375">
    <property type="entry name" value="Peptidase_S9_cat"/>
</dbReference>
<dbReference type="PRINTS" id="PR00862">
    <property type="entry name" value="PROLIGOPTASE"/>
</dbReference>
<dbReference type="GO" id="GO:0004252">
    <property type="term" value="F:serine-type endopeptidase activity"/>
    <property type="evidence" value="ECO:0007669"/>
    <property type="project" value="UniProtKB-EC"/>
</dbReference>
<evidence type="ECO:0000259" key="7">
    <source>
        <dbReference type="Pfam" id="PF02897"/>
    </source>
</evidence>
<organism evidence="8 9">
    <name type="scientific">Longimicrobium terrae</name>
    <dbReference type="NCBI Taxonomy" id="1639882"/>
    <lineage>
        <taxon>Bacteria</taxon>
        <taxon>Pseudomonadati</taxon>
        <taxon>Gemmatimonadota</taxon>
        <taxon>Longimicrobiia</taxon>
        <taxon>Longimicrobiales</taxon>
        <taxon>Longimicrobiaceae</taxon>
        <taxon>Longimicrobium</taxon>
    </lineage>
</organism>
<dbReference type="Gene3D" id="3.40.50.1820">
    <property type="entry name" value="alpha/beta hydrolase"/>
    <property type="match status" value="1"/>
</dbReference>
<gene>
    <name evidence="8" type="ORF">HNQ61_001315</name>
</gene>
<feature type="signal peptide" evidence="5">
    <location>
        <begin position="1"/>
        <end position="23"/>
    </location>
</feature>
<dbReference type="InterPro" id="IPR023302">
    <property type="entry name" value="Pept_S9A_N"/>
</dbReference>
<dbReference type="AlphaFoldDB" id="A0A841GVG7"/>
<proteinExistence type="inferred from homology"/>
<evidence type="ECO:0000256" key="1">
    <source>
        <dbReference type="ARBA" id="ARBA00005228"/>
    </source>
</evidence>
<keyword evidence="4" id="KW-0720">Serine protease</keyword>
<evidence type="ECO:0000313" key="8">
    <source>
        <dbReference type="EMBL" id="MBB6069698.1"/>
    </source>
</evidence>